<feature type="transmembrane region" description="Helical" evidence="5">
    <location>
        <begin position="152"/>
        <end position="174"/>
    </location>
</feature>
<dbReference type="InterPro" id="IPR007016">
    <property type="entry name" value="O-antigen_ligase-rel_domated"/>
</dbReference>
<gene>
    <name evidence="7" type="ORF">GO495_31205</name>
</gene>
<evidence type="ECO:0000313" key="8">
    <source>
        <dbReference type="Proteomes" id="UP000468388"/>
    </source>
</evidence>
<dbReference type="OrthoDB" id="783093at2"/>
<dbReference type="PANTHER" id="PTHR37422">
    <property type="entry name" value="TEICHURONIC ACID BIOSYNTHESIS PROTEIN TUAE"/>
    <property type="match status" value="1"/>
</dbReference>
<feature type="transmembrane region" description="Helical" evidence="5">
    <location>
        <begin position="241"/>
        <end position="259"/>
    </location>
</feature>
<accession>A0A6N8JIN7</accession>
<reference evidence="7 8" key="1">
    <citation type="submission" date="2019-12" db="EMBL/GenBank/DDBJ databases">
        <title>The draft genomic sequence of strain Chitinophaga oryziterrae JCM 16595.</title>
        <authorList>
            <person name="Zhang X."/>
        </authorList>
    </citation>
    <scope>NUCLEOTIDE SEQUENCE [LARGE SCALE GENOMIC DNA]</scope>
    <source>
        <strain evidence="7 8">JCM 16595</strain>
    </source>
</reference>
<feature type="transmembrane region" description="Helical" evidence="5">
    <location>
        <begin position="186"/>
        <end position="204"/>
    </location>
</feature>
<keyword evidence="4 5" id="KW-0472">Membrane</keyword>
<feature type="domain" description="O-antigen ligase-related" evidence="6">
    <location>
        <begin position="272"/>
        <end position="411"/>
    </location>
</feature>
<evidence type="ECO:0000256" key="1">
    <source>
        <dbReference type="ARBA" id="ARBA00004141"/>
    </source>
</evidence>
<feature type="transmembrane region" description="Helical" evidence="5">
    <location>
        <begin position="435"/>
        <end position="452"/>
    </location>
</feature>
<feature type="transmembrane region" description="Helical" evidence="5">
    <location>
        <begin position="91"/>
        <end position="110"/>
    </location>
</feature>
<feature type="transmembrane region" description="Helical" evidence="5">
    <location>
        <begin position="68"/>
        <end position="85"/>
    </location>
</feature>
<dbReference type="EMBL" id="WRXO01000016">
    <property type="protein sequence ID" value="MVT45097.1"/>
    <property type="molecule type" value="Genomic_DNA"/>
</dbReference>
<evidence type="ECO:0000256" key="4">
    <source>
        <dbReference type="ARBA" id="ARBA00023136"/>
    </source>
</evidence>
<dbReference type="AlphaFoldDB" id="A0A6N8JIN7"/>
<dbReference type="GO" id="GO:0016020">
    <property type="term" value="C:membrane"/>
    <property type="evidence" value="ECO:0007669"/>
    <property type="project" value="UniProtKB-SubCell"/>
</dbReference>
<feature type="transmembrane region" description="Helical" evidence="5">
    <location>
        <begin position="21"/>
        <end position="39"/>
    </location>
</feature>
<evidence type="ECO:0000256" key="2">
    <source>
        <dbReference type="ARBA" id="ARBA00022692"/>
    </source>
</evidence>
<feature type="transmembrane region" description="Helical" evidence="5">
    <location>
        <begin position="122"/>
        <end position="140"/>
    </location>
</feature>
<feature type="transmembrane region" description="Helical" evidence="5">
    <location>
        <begin position="266"/>
        <end position="282"/>
    </location>
</feature>
<evidence type="ECO:0000259" key="6">
    <source>
        <dbReference type="Pfam" id="PF04932"/>
    </source>
</evidence>
<evidence type="ECO:0000256" key="3">
    <source>
        <dbReference type="ARBA" id="ARBA00022989"/>
    </source>
</evidence>
<comment type="caution">
    <text evidence="7">The sequence shown here is derived from an EMBL/GenBank/DDBJ whole genome shotgun (WGS) entry which is preliminary data.</text>
</comment>
<dbReference type="Pfam" id="PF04932">
    <property type="entry name" value="Wzy_C"/>
    <property type="match status" value="1"/>
</dbReference>
<keyword evidence="2 5" id="KW-0812">Transmembrane</keyword>
<feature type="transmembrane region" description="Helical" evidence="5">
    <location>
        <begin position="407"/>
        <end position="428"/>
    </location>
</feature>
<keyword evidence="8" id="KW-1185">Reference proteome</keyword>
<keyword evidence="3 5" id="KW-1133">Transmembrane helix</keyword>
<feature type="transmembrane region" description="Helical" evidence="5">
    <location>
        <begin position="45"/>
        <end position="63"/>
    </location>
</feature>
<proteinExistence type="predicted"/>
<organism evidence="7 8">
    <name type="scientific">Chitinophaga oryziterrae</name>
    <dbReference type="NCBI Taxonomy" id="1031224"/>
    <lineage>
        <taxon>Bacteria</taxon>
        <taxon>Pseudomonadati</taxon>
        <taxon>Bacteroidota</taxon>
        <taxon>Chitinophagia</taxon>
        <taxon>Chitinophagales</taxon>
        <taxon>Chitinophagaceae</taxon>
        <taxon>Chitinophaga</taxon>
    </lineage>
</organism>
<protein>
    <recommendedName>
        <fullName evidence="6">O-antigen ligase-related domain-containing protein</fullName>
    </recommendedName>
</protein>
<feature type="transmembrane region" description="Helical" evidence="5">
    <location>
        <begin position="310"/>
        <end position="329"/>
    </location>
</feature>
<name>A0A6N8JIN7_9BACT</name>
<sequence>MSIAYLHKTKWFKGAKLLDSPLAYAIMLLMAVAISYVIGFGDYRFGFIIIAGLIGMAVTLIALFNTRLGFIITMVFSFFMFYFKRFTNDDVPTGVVVDVLLAVTFIGSYYKKTIHKQRLWQYFNSPITYVYIINFGFLMIELFNPSMYSVAGWVFTMRKFLNFVMIYFVGLHVFNTKKDIQDFMKLWLFLAILAGIYGCFQQWFGLLGFENDWVMSDPIRYQLYYQGGEIRKFSFLSDPSAYGILMAISIVYGIIAALNEERPKRRWLLIIGIIFMVLGMAYSGTRTAYFIIPAGLCIYGLMTITNRKTLLFMTGFILFFVALIFGPFYSNSTVNRIRTSFQLTDDESMTVRDNNREMIRPYMHSHPLGGGVATSGVLGLLYNPGHPLAGFPPDSGYLRAALETGPIGLAYTLFMFFTMLQVGVRNYYSSRSKEIRTIYVGIVASLFAYMIAQYAQVAIGQMPGAFFFYGTMAVIVKLKNFEQTS</sequence>
<comment type="subcellular location">
    <subcellularLocation>
        <location evidence="1">Membrane</location>
        <topology evidence="1">Multi-pass membrane protein</topology>
    </subcellularLocation>
</comment>
<dbReference type="RefSeq" id="WP_157303883.1">
    <property type="nucleotide sequence ID" value="NZ_BAAAZB010000016.1"/>
</dbReference>
<dbReference type="InterPro" id="IPR051533">
    <property type="entry name" value="WaaL-like"/>
</dbReference>
<dbReference type="Proteomes" id="UP000468388">
    <property type="component" value="Unassembled WGS sequence"/>
</dbReference>
<evidence type="ECO:0000256" key="5">
    <source>
        <dbReference type="SAM" id="Phobius"/>
    </source>
</evidence>
<evidence type="ECO:0000313" key="7">
    <source>
        <dbReference type="EMBL" id="MVT45097.1"/>
    </source>
</evidence>
<dbReference type="PANTHER" id="PTHR37422:SF13">
    <property type="entry name" value="LIPOPOLYSACCHARIDE BIOSYNTHESIS PROTEIN PA4999-RELATED"/>
    <property type="match status" value="1"/>
</dbReference>